<protein>
    <submittedName>
        <fullName evidence="1">F-box-like domain protein</fullName>
    </submittedName>
</protein>
<gene>
    <name evidence="1" type="ORF">V565_112900</name>
</gene>
<dbReference type="Gene3D" id="1.20.1280.50">
    <property type="match status" value="1"/>
</dbReference>
<keyword evidence="2" id="KW-1185">Reference proteome</keyword>
<comment type="caution">
    <text evidence="1">The sequence shown here is derived from an EMBL/GenBank/DDBJ whole genome shotgun (WGS) entry which is preliminary data.</text>
</comment>
<dbReference type="EMBL" id="AZST01000438">
    <property type="protein sequence ID" value="KEP48906.1"/>
    <property type="molecule type" value="Genomic_DNA"/>
</dbReference>
<name>A0A074RPB1_9AGAM</name>
<accession>A0A074RPB1</accession>
<proteinExistence type="predicted"/>
<dbReference type="Proteomes" id="UP000027456">
    <property type="component" value="Unassembled WGS sequence"/>
</dbReference>
<evidence type="ECO:0000313" key="2">
    <source>
        <dbReference type="Proteomes" id="UP000027456"/>
    </source>
</evidence>
<dbReference type="OrthoDB" id="2269034at2759"/>
<dbReference type="STRING" id="1423351.A0A074RPB1"/>
<organism evidence="1 2">
    <name type="scientific">Rhizoctonia solani 123E</name>
    <dbReference type="NCBI Taxonomy" id="1423351"/>
    <lineage>
        <taxon>Eukaryota</taxon>
        <taxon>Fungi</taxon>
        <taxon>Dikarya</taxon>
        <taxon>Basidiomycota</taxon>
        <taxon>Agaricomycotina</taxon>
        <taxon>Agaricomycetes</taxon>
        <taxon>Cantharellales</taxon>
        <taxon>Ceratobasidiaceae</taxon>
        <taxon>Rhizoctonia</taxon>
    </lineage>
</organism>
<reference evidence="1 2" key="1">
    <citation type="submission" date="2013-12" db="EMBL/GenBank/DDBJ databases">
        <authorList>
            <person name="Cubeta M."/>
            <person name="Pakala S."/>
            <person name="Fedorova N."/>
            <person name="Thomas E."/>
            <person name="Dean R."/>
            <person name="Jabaji S."/>
            <person name="Neate S."/>
            <person name="Toda T."/>
            <person name="Tavantzis S."/>
            <person name="Vilgalys R."/>
            <person name="Bharathan N."/>
            <person name="Pakala S."/>
            <person name="Losada L.S."/>
            <person name="Zafar N."/>
            <person name="Nierman W."/>
        </authorList>
    </citation>
    <scope>NUCLEOTIDE SEQUENCE [LARGE SCALE GENOMIC DNA]</scope>
    <source>
        <strain evidence="1 2">123E</strain>
    </source>
</reference>
<dbReference type="AlphaFoldDB" id="A0A074RPB1"/>
<sequence>MLRELRNAREHLEQALDRYSNACTVVRNHAQSPQFSHSQEHSARMEGELARIINCENKINHAKKCISQAINHSPFVARINSLPDEILARIFHIAIGLQPCFTHLNDPDLEFDYKSFACAQVPERLSHVCCHWRRLAFSLPTLWQHIDIHADAPDVLGRANARMSRVGRLPLDLHIIGFLFEVEELKQWLVSAAPRMKSLTVILYDLFDTLESVLATCFRHCSPTTFSHLTIWKETETKPDHNLVLSLTSPVVPDNVEFDDVFRQLESLRIRQIHPYWGSQAYHGLSELHLASHRSSHSEPLEITIPRLVGILQASPKLRVLRLDLKVTEGQQGAEESSIPDLQQFEVILPLLAPGTKPLQLTLDDLDEDYDLLLQDTVQNFFKRSNVARLKLIFPELDYKELDFDLLSLLAPQLRVFILDHYSWEEYLGEIEVPYARFHERDNSAPNSQLDYLYLHRCRVDLKPCSKLLGDLTHSPRVLVFWKCIFLEDGERMFDEEEIREAFQNVSKDVRILKWDTPKPPDDWFSDSMPRIY</sequence>
<dbReference type="HOGENOM" id="CLU_025641_1_0_1"/>
<evidence type="ECO:0000313" key="1">
    <source>
        <dbReference type="EMBL" id="KEP48906.1"/>
    </source>
</evidence>